<reference evidence="1" key="1">
    <citation type="submission" date="2015-06" db="EMBL/GenBank/DDBJ databases">
        <authorList>
            <person name="Nguyen H."/>
        </authorList>
    </citation>
    <scope>NUCLEOTIDE SEQUENCE</scope>
    <source>
        <strain evidence="1">DAOM 180753</strain>
    </source>
</reference>
<sequence>MMLQHLVLTYICNYSVLLEISRPSNEMVRFLRKLLGTREREREREERLIPTDLQRATYVGGQPNITA</sequence>
<evidence type="ECO:0000313" key="2">
    <source>
        <dbReference type="Proteomes" id="UP001227192"/>
    </source>
</evidence>
<dbReference type="Proteomes" id="UP001227192">
    <property type="component" value="Unassembled WGS sequence"/>
</dbReference>
<reference evidence="1" key="2">
    <citation type="journal article" date="2016" name="Fungal Biol.">
        <title>Ochratoxin A production by Penicillium thymicola.</title>
        <authorList>
            <person name="Nguyen H.D.T."/>
            <person name="McMullin D.R."/>
            <person name="Ponomareva E."/>
            <person name="Riley R."/>
            <person name="Pomraning K.R."/>
            <person name="Baker S.E."/>
            <person name="Seifert K.A."/>
        </authorList>
    </citation>
    <scope>NUCLEOTIDE SEQUENCE</scope>
    <source>
        <strain evidence="1">DAOM 180753</strain>
    </source>
</reference>
<comment type="caution">
    <text evidence="1">The sequence shown here is derived from an EMBL/GenBank/DDBJ whole genome shotgun (WGS) entry which is preliminary data.</text>
</comment>
<dbReference type="AlphaFoldDB" id="A0AAI9TTA8"/>
<organism evidence="1 2">
    <name type="scientific">Penicillium thymicola</name>
    <dbReference type="NCBI Taxonomy" id="293382"/>
    <lineage>
        <taxon>Eukaryota</taxon>
        <taxon>Fungi</taxon>
        <taxon>Dikarya</taxon>
        <taxon>Ascomycota</taxon>
        <taxon>Pezizomycotina</taxon>
        <taxon>Eurotiomycetes</taxon>
        <taxon>Eurotiomycetidae</taxon>
        <taxon>Eurotiales</taxon>
        <taxon>Aspergillaceae</taxon>
        <taxon>Penicillium</taxon>
    </lineage>
</organism>
<name>A0AAI9TTA8_PENTH</name>
<protein>
    <submittedName>
        <fullName evidence="1">Uncharacterized protein</fullName>
    </submittedName>
</protein>
<dbReference type="EMBL" id="LACB01000008">
    <property type="protein sequence ID" value="KAJ9492650.1"/>
    <property type="molecule type" value="Genomic_DNA"/>
</dbReference>
<evidence type="ECO:0000313" key="1">
    <source>
        <dbReference type="EMBL" id="KAJ9492650.1"/>
    </source>
</evidence>
<gene>
    <name evidence="1" type="ORF">VN97_g623</name>
</gene>
<accession>A0AAI9TTA8</accession>
<keyword evidence="2" id="KW-1185">Reference proteome</keyword>
<proteinExistence type="predicted"/>